<name>A0ACB7W975_DIOAL</name>
<reference evidence="2" key="1">
    <citation type="journal article" date="2022" name="Nat. Commun.">
        <title>Chromosome evolution and the genetic basis of agronomically important traits in greater yam.</title>
        <authorList>
            <person name="Bredeson J.V."/>
            <person name="Lyons J.B."/>
            <person name="Oniyinde I.O."/>
            <person name="Okereke N.R."/>
            <person name="Kolade O."/>
            <person name="Nnabue I."/>
            <person name="Nwadili C.O."/>
            <person name="Hribova E."/>
            <person name="Parker M."/>
            <person name="Nwogha J."/>
            <person name="Shu S."/>
            <person name="Carlson J."/>
            <person name="Kariba R."/>
            <person name="Muthemba S."/>
            <person name="Knop K."/>
            <person name="Barton G.J."/>
            <person name="Sherwood A.V."/>
            <person name="Lopez-Montes A."/>
            <person name="Asiedu R."/>
            <person name="Jamnadass R."/>
            <person name="Muchugi A."/>
            <person name="Goodstein D."/>
            <person name="Egesi C.N."/>
            <person name="Featherston J."/>
            <person name="Asfaw A."/>
            <person name="Simpson G.G."/>
            <person name="Dolezel J."/>
            <person name="Hendre P.S."/>
            <person name="Van Deynze A."/>
            <person name="Kumar P.L."/>
            <person name="Obidiegwu J.E."/>
            <person name="Bhattacharjee R."/>
            <person name="Rokhsar D.S."/>
        </authorList>
    </citation>
    <scope>NUCLEOTIDE SEQUENCE [LARGE SCALE GENOMIC DNA]</scope>
    <source>
        <strain evidence="2">cv. TDa95/00328</strain>
    </source>
</reference>
<accession>A0ACB7W975</accession>
<dbReference type="Proteomes" id="UP000827976">
    <property type="component" value="Chromosome 5"/>
</dbReference>
<dbReference type="EMBL" id="CM037015">
    <property type="protein sequence ID" value="KAH7684001.1"/>
    <property type="molecule type" value="Genomic_DNA"/>
</dbReference>
<sequence>MMDNKDPAFKLFGMTIPVPFSSSSSSSAAAAAAATSGIAVVVEVDGEKDQSEKEASYESADKENESPNTGEDNSELGKSSLACEAQKSCANQETTAMEDVKSEEQQNDTSNSQEKTLKKPDKILPCPRCNSLETKFCYFNNYNVNQPRHFCKKCQRYWTAGGTMRNVPVGAGRRKNKNTASHYRQMAMNGAALQTIQSHMPESIHHPPLKANGTVLSFGSGAPLCESMANVLNLAEKTIKPCDRNGFHHMEELPCVENVEEHSSGSSVTASKNSSDEGMSANPPETITGNSQQIPISVPCFSGTPWPYPWNSSPGFFSSSFPLSFYPMAAYWGCTVPGNWGVPWVSPMATSPNSCPNAPTLGKHSREGNVLKNCNSDKGDSSIQPDHEKRFWIPTTLRMDDPEEAAKSCLWASMGIQNDKAKPISEGGLFKAFQTKADMKNSTVGGSQVLHANPAAMSRSLNFQESS</sequence>
<keyword evidence="2" id="KW-1185">Reference proteome</keyword>
<evidence type="ECO:0000313" key="1">
    <source>
        <dbReference type="EMBL" id="KAH7684001.1"/>
    </source>
</evidence>
<protein>
    <submittedName>
        <fullName evidence="1">Zinc finger Dof-type protein</fullName>
    </submittedName>
</protein>
<evidence type="ECO:0000313" key="2">
    <source>
        <dbReference type="Proteomes" id="UP000827976"/>
    </source>
</evidence>
<organism evidence="1 2">
    <name type="scientific">Dioscorea alata</name>
    <name type="common">Purple yam</name>
    <dbReference type="NCBI Taxonomy" id="55571"/>
    <lineage>
        <taxon>Eukaryota</taxon>
        <taxon>Viridiplantae</taxon>
        <taxon>Streptophyta</taxon>
        <taxon>Embryophyta</taxon>
        <taxon>Tracheophyta</taxon>
        <taxon>Spermatophyta</taxon>
        <taxon>Magnoliopsida</taxon>
        <taxon>Liliopsida</taxon>
        <taxon>Dioscoreales</taxon>
        <taxon>Dioscoreaceae</taxon>
        <taxon>Dioscorea</taxon>
    </lineage>
</organism>
<proteinExistence type="predicted"/>
<comment type="caution">
    <text evidence="1">The sequence shown here is derived from an EMBL/GenBank/DDBJ whole genome shotgun (WGS) entry which is preliminary data.</text>
</comment>
<gene>
    <name evidence="1" type="ORF">IHE45_05G219600</name>
</gene>